<dbReference type="PIRSF" id="PIRSF017184">
    <property type="entry name" value="Nnr"/>
    <property type="match status" value="1"/>
</dbReference>
<reference evidence="22 23" key="1">
    <citation type="submission" date="2019-07" db="EMBL/GenBank/DDBJ databases">
        <title>Whole genome shotgun sequence of Aneurinibacillus danicus NBRC 102444.</title>
        <authorList>
            <person name="Hosoyama A."/>
            <person name="Uohara A."/>
            <person name="Ohji S."/>
            <person name="Ichikawa N."/>
        </authorList>
    </citation>
    <scope>NUCLEOTIDE SEQUENCE [LARGE SCALE GENOMIC DNA]</scope>
    <source>
        <strain evidence="22 23">NBRC 102444</strain>
    </source>
</reference>
<comment type="caution">
    <text evidence="22">The sequence shown here is derived from an EMBL/GenBank/DDBJ whole genome shotgun (WGS) entry which is preliminary data.</text>
</comment>
<feature type="binding site" evidence="18">
    <location>
        <position position="131"/>
    </location>
    <ligand>
        <name>K(+)</name>
        <dbReference type="ChEBI" id="CHEBI:29103"/>
    </ligand>
</feature>
<feature type="domain" description="YjeF N-terminal" evidence="21">
    <location>
        <begin position="9"/>
        <end position="221"/>
    </location>
</feature>
<dbReference type="GO" id="GO:0052856">
    <property type="term" value="F:NAD(P)HX epimerase activity"/>
    <property type="evidence" value="ECO:0007669"/>
    <property type="project" value="UniProtKB-UniRule"/>
</dbReference>
<comment type="similarity">
    <text evidence="4 19">In the C-terminal section; belongs to the NnrD/CARKD family.</text>
</comment>
<evidence type="ECO:0000256" key="18">
    <source>
        <dbReference type="HAMAP-Rule" id="MF_01966"/>
    </source>
</evidence>
<sequence length="530" mass="56929">MYVVSTQQMRDIDRFTIEQIGIPSLVLMENAGVAVVREVEKRWPTGKVVVLAGPGNNGGDGLVIARHLLNEGREVTVWLFGREEKRSEDCRRQLEIIRHSGYSVTVWEDGSEEEKALQLQTELGRAAVVVDALLGTGTKGELRPPYPFVIEQLQNGPGTVVAVDIPTGVNSDTGEVAQKAVRADVTVTFAFPKWGHFLYPGADCVGELVVADISIPRRAAEEFALRDAVLIGKDLRKELPVRRPFSHKGTYGHALVLAGSKEMTGAPVLAASAGLHTGCGLLTLAVPSPALPIVASKINEPVFWEWPAEKGHFSSESYVLLKQRLASFDVVSIGPGLGTWDGGHHWLKEIIRLVEVPLVLDADALNLLAEDVSILQEKKGQIILTPHPGEMGRLCGCTAADIEKDRIGFARMFAQKHDVYVVLKGTYTLIATPDGRIFVNPTGTAALAKGGTGDVLTGMLAGMLAQKAAQGQNIETGIQLAVYLHGLAGRICGETSMYATLASDVIDKIGSAIKRLSFAGDSHVTDFPGN</sequence>
<keyword evidence="6 17" id="KW-0547">Nucleotide-binding</keyword>
<dbReference type="InterPro" id="IPR004443">
    <property type="entry name" value="YjeF_N_dom"/>
</dbReference>
<feature type="binding site" evidence="17">
    <location>
        <position position="453"/>
    </location>
    <ligand>
        <name>AMP</name>
        <dbReference type="ChEBI" id="CHEBI:456215"/>
    </ligand>
</feature>
<evidence type="ECO:0000259" key="21">
    <source>
        <dbReference type="PROSITE" id="PS51385"/>
    </source>
</evidence>
<evidence type="ECO:0000256" key="13">
    <source>
        <dbReference type="ARBA" id="ARBA00023268"/>
    </source>
</evidence>
<comment type="catalytic activity">
    <reaction evidence="16 17 19">
        <text>(6S)-NADPHX + ADP = AMP + phosphate + NADPH + H(+)</text>
        <dbReference type="Rhea" id="RHEA:32235"/>
        <dbReference type="ChEBI" id="CHEBI:15378"/>
        <dbReference type="ChEBI" id="CHEBI:43474"/>
        <dbReference type="ChEBI" id="CHEBI:57783"/>
        <dbReference type="ChEBI" id="CHEBI:64076"/>
        <dbReference type="ChEBI" id="CHEBI:456215"/>
        <dbReference type="ChEBI" id="CHEBI:456216"/>
        <dbReference type="EC" id="4.2.1.136"/>
    </reaction>
</comment>
<comment type="function">
    <text evidence="14 19">Bifunctional enzyme that catalyzes the epimerization of the S- and R-forms of NAD(P)HX and the dehydration of the S-form of NAD(P)HX at the expense of ADP, which is converted to AMP. This allows the repair of both epimers of NAD(P)HX, a damaged form of NAD(P)H that is a result of enzymatic or heat-dependent hydration.</text>
</comment>
<dbReference type="HAMAP" id="MF_01965">
    <property type="entry name" value="NADHX_dehydratase"/>
    <property type="match status" value="1"/>
</dbReference>
<keyword evidence="7 17" id="KW-0067">ATP-binding</keyword>
<dbReference type="EMBL" id="BJXX01000158">
    <property type="protein sequence ID" value="GEN35912.1"/>
    <property type="molecule type" value="Genomic_DNA"/>
</dbReference>
<evidence type="ECO:0000256" key="9">
    <source>
        <dbReference type="ARBA" id="ARBA00022958"/>
    </source>
</evidence>
<evidence type="ECO:0000259" key="20">
    <source>
        <dbReference type="PROSITE" id="PS51383"/>
    </source>
</evidence>
<keyword evidence="9 18" id="KW-0630">Potassium</keyword>
<evidence type="ECO:0000256" key="3">
    <source>
        <dbReference type="ARBA" id="ARBA00006001"/>
    </source>
</evidence>
<evidence type="ECO:0000256" key="16">
    <source>
        <dbReference type="ARBA" id="ARBA00049209"/>
    </source>
</evidence>
<feature type="binding site" evidence="18">
    <location>
        <position position="146"/>
    </location>
    <ligand>
        <name>(6S)-NADPHX</name>
        <dbReference type="ChEBI" id="CHEBI:64076"/>
    </ligand>
</feature>
<comment type="similarity">
    <text evidence="18">Belongs to the NnrE/AIBP family.</text>
</comment>
<evidence type="ECO:0000256" key="12">
    <source>
        <dbReference type="ARBA" id="ARBA00023239"/>
    </source>
</evidence>
<feature type="binding site" evidence="18">
    <location>
        <position position="164"/>
    </location>
    <ligand>
        <name>(6S)-NADPHX</name>
        <dbReference type="ChEBI" id="CHEBI:64076"/>
    </ligand>
</feature>
<dbReference type="Pfam" id="PF01256">
    <property type="entry name" value="Carb_kinase"/>
    <property type="match status" value="1"/>
</dbReference>
<evidence type="ECO:0000256" key="6">
    <source>
        <dbReference type="ARBA" id="ARBA00022741"/>
    </source>
</evidence>
<evidence type="ECO:0000256" key="4">
    <source>
        <dbReference type="ARBA" id="ARBA00009524"/>
    </source>
</evidence>
<dbReference type="EC" id="4.2.1.136" evidence="19"/>
<organism evidence="22 23">
    <name type="scientific">Aneurinibacillus danicus</name>
    <dbReference type="NCBI Taxonomy" id="267746"/>
    <lineage>
        <taxon>Bacteria</taxon>
        <taxon>Bacillati</taxon>
        <taxon>Bacillota</taxon>
        <taxon>Bacilli</taxon>
        <taxon>Bacillales</taxon>
        <taxon>Paenibacillaceae</taxon>
        <taxon>Aneurinibacillus group</taxon>
        <taxon>Aneurinibacillus</taxon>
    </lineage>
</organism>
<evidence type="ECO:0000256" key="10">
    <source>
        <dbReference type="ARBA" id="ARBA00023027"/>
    </source>
</evidence>
<dbReference type="CDD" id="cd01171">
    <property type="entry name" value="YXKO-related"/>
    <property type="match status" value="1"/>
</dbReference>
<dbReference type="NCBIfam" id="TIGR00197">
    <property type="entry name" value="yjeF_nterm"/>
    <property type="match status" value="1"/>
</dbReference>
<comment type="catalytic activity">
    <reaction evidence="2 18 19">
        <text>(6R)-NADPHX = (6S)-NADPHX</text>
        <dbReference type="Rhea" id="RHEA:32227"/>
        <dbReference type="ChEBI" id="CHEBI:64076"/>
        <dbReference type="ChEBI" id="CHEBI:64077"/>
        <dbReference type="EC" id="5.1.99.6"/>
    </reaction>
</comment>
<evidence type="ECO:0000256" key="19">
    <source>
        <dbReference type="PIRNR" id="PIRNR017184"/>
    </source>
</evidence>
<dbReference type="PANTHER" id="PTHR12592:SF0">
    <property type="entry name" value="ATP-DEPENDENT (S)-NAD(P)H-HYDRATE DEHYDRATASE"/>
    <property type="match status" value="1"/>
</dbReference>
<dbReference type="NCBIfam" id="TIGR00196">
    <property type="entry name" value="yjeF_cterm"/>
    <property type="match status" value="1"/>
</dbReference>
<dbReference type="PROSITE" id="PS51383">
    <property type="entry name" value="YJEF_C_3"/>
    <property type="match status" value="1"/>
</dbReference>
<dbReference type="PROSITE" id="PS51385">
    <property type="entry name" value="YJEF_N"/>
    <property type="match status" value="1"/>
</dbReference>
<dbReference type="GO" id="GO:0052855">
    <property type="term" value="F:ADP-dependent NAD(P)H-hydrate dehydratase activity"/>
    <property type="evidence" value="ECO:0007669"/>
    <property type="project" value="UniProtKB-UniRule"/>
</dbReference>
<dbReference type="InterPro" id="IPR017953">
    <property type="entry name" value="Carbohydrate_kinase_pred_CS"/>
</dbReference>
<dbReference type="PROSITE" id="PS01050">
    <property type="entry name" value="YJEF_C_2"/>
    <property type="match status" value="1"/>
</dbReference>
<dbReference type="InterPro" id="IPR036652">
    <property type="entry name" value="YjeF_N_dom_sf"/>
</dbReference>
<feature type="binding site" evidence="17">
    <location>
        <position position="266"/>
    </location>
    <ligand>
        <name>(6S)-NADPHX</name>
        <dbReference type="ChEBI" id="CHEBI:64076"/>
    </ligand>
</feature>
<keyword evidence="5 18" id="KW-0479">Metal-binding</keyword>
<dbReference type="Proteomes" id="UP000321157">
    <property type="component" value="Unassembled WGS sequence"/>
</dbReference>
<evidence type="ECO:0000256" key="15">
    <source>
        <dbReference type="ARBA" id="ARBA00048238"/>
    </source>
</evidence>
<dbReference type="RefSeq" id="WP_146811419.1">
    <property type="nucleotide sequence ID" value="NZ_BJXX01000158.1"/>
</dbReference>
<evidence type="ECO:0000313" key="22">
    <source>
        <dbReference type="EMBL" id="GEN35912.1"/>
    </source>
</evidence>
<dbReference type="EC" id="5.1.99.6" evidence="19"/>
<dbReference type="Pfam" id="PF03853">
    <property type="entry name" value="YjeF_N"/>
    <property type="match status" value="1"/>
</dbReference>
<keyword evidence="8 17" id="KW-0521">NADP</keyword>
<feature type="binding site" evidence="18">
    <location>
        <position position="57"/>
    </location>
    <ligand>
        <name>K(+)</name>
        <dbReference type="ChEBI" id="CHEBI:29103"/>
    </ligand>
</feature>
<feature type="binding site" evidence="18">
    <location>
        <begin position="56"/>
        <end position="60"/>
    </location>
    <ligand>
        <name>(6S)-NADPHX</name>
        <dbReference type="ChEBI" id="CHEBI:64076"/>
    </ligand>
</feature>
<feature type="binding site" evidence="17">
    <location>
        <position position="454"/>
    </location>
    <ligand>
        <name>(6S)-NADPHX</name>
        <dbReference type="ChEBI" id="CHEBI:64076"/>
    </ligand>
</feature>
<keyword evidence="12 17" id="KW-0456">Lyase</keyword>
<evidence type="ECO:0000256" key="1">
    <source>
        <dbReference type="ARBA" id="ARBA00000013"/>
    </source>
</evidence>
<comment type="similarity">
    <text evidence="3 19">In the N-terminal section; belongs to the NnrE/AIBP family.</text>
</comment>
<feature type="binding site" evidence="17">
    <location>
        <begin position="424"/>
        <end position="428"/>
    </location>
    <ligand>
        <name>AMP</name>
        <dbReference type="ChEBI" id="CHEBI:456215"/>
    </ligand>
</feature>
<evidence type="ECO:0000256" key="17">
    <source>
        <dbReference type="HAMAP-Rule" id="MF_01965"/>
    </source>
</evidence>
<name>A0A511VF56_9BACL</name>
<evidence type="ECO:0000256" key="8">
    <source>
        <dbReference type="ARBA" id="ARBA00022857"/>
    </source>
</evidence>
<dbReference type="InterPro" id="IPR030677">
    <property type="entry name" value="Nnr"/>
</dbReference>
<dbReference type="GO" id="GO:0110051">
    <property type="term" value="P:metabolite repair"/>
    <property type="evidence" value="ECO:0007669"/>
    <property type="project" value="TreeGrafter"/>
</dbReference>
<feature type="binding site" evidence="17">
    <location>
        <position position="336"/>
    </location>
    <ligand>
        <name>(6S)-NADPHX</name>
        <dbReference type="ChEBI" id="CHEBI:64076"/>
    </ligand>
</feature>
<dbReference type="SUPFAM" id="SSF53613">
    <property type="entry name" value="Ribokinase-like"/>
    <property type="match status" value="1"/>
</dbReference>
<dbReference type="AlphaFoldDB" id="A0A511VF56"/>
<dbReference type="PANTHER" id="PTHR12592">
    <property type="entry name" value="ATP-DEPENDENT (S)-NAD(P)H-HYDRATE DEHYDRATASE FAMILY MEMBER"/>
    <property type="match status" value="1"/>
</dbReference>
<dbReference type="OrthoDB" id="9806925at2"/>
<feature type="domain" description="YjeF C-terminal" evidence="20">
    <location>
        <begin position="231"/>
        <end position="516"/>
    </location>
</feature>
<dbReference type="Gene3D" id="3.40.1190.20">
    <property type="match status" value="1"/>
</dbReference>
<dbReference type="HAMAP" id="MF_01966">
    <property type="entry name" value="NADHX_epimerase"/>
    <property type="match status" value="1"/>
</dbReference>
<evidence type="ECO:0000256" key="5">
    <source>
        <dbReference type="ARBA" id="ARBA00022723"/>
    </source>
</evidence>
<keyword evidence="23" id="KW-1185">Reference proteome</keyword>
<comment type="cofactor">
    <cofactor evidence="17">
        <name>Mg(2+)</name>
        <dbReference type="ChEBI" id="CHEBI:18420"/>
    </cofactor>
</comment>
<dbReference type="SUPFAM" id="SSF64153">
    <property type="entry name" value="YjeF N-terminal domain-like"/>
    <property type="match status" value="1"/>
</dbReference>
<comment type="function">
    <text evidence="18">Catalyzes the epimerization of the S- and R-forms of NAD(P)HX, a damaged form of NAD(P)H that is a result of enzymatic or heat-dependent hydration. This is a prerequisite for the S-specific NAD(P)H-hydrate dehydratase to allow the repair of both epimers of NAD(P)HX.</text>
</comment>
<proteinExistence type="inferred from homology"/>
<comment type="catalytic activity">
    <reaction evidence="15 17 19">
        <text>(6S)-NADHX + ADP = AMP + phosphate + NADH + H(+)</text>
        <dbReference type="Rhea" id="RHEA:32223"/>
        <dbReference type="ChEBI" id="CHEBI:15378"/>
        <dbReference type="ChEBI" id="CHEBI:43474"/>
        <dbReference type="ChEBI" id="CHEBI:57945"/>
        <dbReference type="ChEBI" id="CHEBI:64074"/>
        <dbReference type="ChEBI" id="CHEBI:456215"/>
        <dbReference type="ChEBI" id="CHEBI:456216"/>
        <dbReference type="EC" id="4.2.1.136"/>
    </reaction>
</comment>
<dbReference type="Gene3D" id="3.40.50.10260">
    <property type="entry name" value="YjeF N-terminal domain"/>
    <property type="match status" value="1"/>
</dbReference>
<dbReference type="InterPro" id="IPR000631">
    <property type="entry name" value="CARKD"/>
</dbReference>
<dbReference type="GO" id="GO:0046872">
    <property type="term" value="F:metal ion binding"/>
    <property type="evidence" value="ECO:0007669"/>
    <property type="project" value="UniProtKB-UniRule"/>
</dbReference>
<evidence type="ECO:0000256" key="11">
    <source>
        <dbReference type="ARBA" id="ARBA00023235"/>
    </source>
</evidence>
<feature type="binding site" evidence="18">
    <location>
        <position position="167"/>
    </location>
    <ligand>
        <name>K(+)</name>
        <dbReference type="ChEBI" id="CHEBI:29103"/>
    </ligand>
</feature>
<accession>A0A511VF56</accession>
<feature type="binding site" evidence="17">
    <location>
        <position position="387"/>
    </location>
    <ligand>
        <name>(6S)-NADPHX</name>
        <dbReference type="ChEBI" id="CHEBI:64076"/>
    </ligand>
</feature>
<comment type="cofactor">
    <cofactor evidence="18 19">
        <name>K(+)</name>
        <dbReference type="ChEBI" id="CHEBI:29103"/>
    </cofactor>
    <text evidence="18 19">Binds 1 potassium ion per subunit.</text>
</comment>
<keyword evidence="10 17" id="KW-0520">NAD</keyword>
<protein>
    <recommendedName>
        <fullName evidence="19">Bifunctional NAD(P)H-hydrate repair enzyme</fullName>
    </recommendedName>
    <alternativeName>
        <fullName evidence="19">Nicotinamide nucleotide repair protein</fullName>
    </alternativeName>
    <domain>
        <recommendedName>
            <fullName evidence="19">ADP-dependent (S)-NAD(P)H-hydrate dehydratase</fullName>
            <ecNumber evidence="19">4.2.1.136</ecNumber>
        </recommendedName>
        <alternativeName>
            <fullName evidence="19">ADP-dependent NAD(P)HX dehydratase</fullName>
        </alternativeName>
    </domain>
    <domain>
        <recommendedName>
            <fullName evidence="19">NAD(P)H-hydrate epimerase</fullName>
            <ecNumber evidence="19">5.1.99.6</ecNumber>
        </recommendedName>
    </domain>
</protein>
<comment type="function">
    <text evidence="17">Catalyzes the dehydration of the S-form of NAD(P)HX at the expense of ADP, which is converted to AMP. Together with NAD(P)HX epimerase, which catalyzes the epimerization of the S- and R-forms, the enzyme allows the repair of both epimers of NAD(P)HX, a damaged form of NAD(P)H that is a result of enzymatic or heat-dependent hydration.</text>
</comment>
<feature type="binding site" evidence="18">
    <location>
        <begin position="135"/>
        <end position="141"/>
    </location>
    <ligand>
        <name>(6S)-NADPHX</name>
        <dbReference type="ChEBI" id="CHEBI:64076"/>
    </ligand>
</feature>
<dbReference type="InterPro" id="IPR029056">
    <property type="entry name" value="Ribokinase-like"/>
</dbReference>
<keyword evidence="11 18" id="KW-0413">Isomerase</keyword>
<evidence type="ECO:0000256" key="7">
    <source>
        <dbReference type="ARBA" id="ARBA00022840"/>
    </source>
</evidence>
<keyword evidence="13" id="KW-0511">Multifunctional enzyme</keyword>
<evidence type="ECO:0000256" key="2">
    <source>
        <dbReference type="ARBA" id="ARBA00000909"/>
    </source>
</evidence>
<dbReference type="GO" id="GO:0005524">
    <property type="term" value="F:ATP binding"/>
    <property type="evidence" value="ECO:0007669"/>
    <property type="project" value="UniProtKB-UniRule"/>
</dbReference>
<comment type="catalytic activity">
    <reaction evidence="1 18 19">
        <text>(6R)-NADHX = (6S)-NADHX</text>
        <dbReference type="Rhea" id="RHEA:32215"/>
        <dbReference type="ChEBI" id="CHEBI:64074"/>
        <dbReference type="ChEBI" id="CHEBI:64075"/>
        <dbReference type="EC" id="5.1.99.6"/>
    </reaction>
</comment>
<dbReference type="GO" id="GO:0046496">
    <property type="term" value="P:nicotinamide nucleotide metabolic process"/>
    <property type="evidence" value="ECO:0007669"/>
    <property type="project" value="UniProtKB-UniRule"/>
</dbReference>
<evidence type="ECO:0000256" key="14">
    <source>
        <dbReference type="ARBA" id="ARBA00025153"/>
    </source>
</evidence>
<evidence type="ECO:0000313" key="23">
    <source>
        <dbReference type="Proteomes" id="UP000321157"/>
    </source>
</evidence>
<comment type="subunit">
    <text evidence="17">Homotetramer.</text>
</comment>
<gene>
    <name evidence="18" type="primary">nnrE</name>
    <name evidence="17" type="synonym">nnrD</name>
    <name evidence="22" type="ORF">ADA01nite_33720</name>
</gene>
<comment type="similarity">
    <text evidence="17">Belongs to the NnrD/CARKD family.</text>
</comment>